<proteinExistence type="inferred from homology"/>
<dbReference type="KEGG" id="kro:BVG79_01671"/>
<dbReference type="EMBL" id="CP019937">
    <property type="protein sequence ID" value="ARO15015.1"/>
    <property type="molecule type" value="Genomic_DNA"/>
</dbReference>
<comment type="subcellular location">
    <subcellularLocation>
        <location evidence="11">Cell inner membrane</location>
        <topology evidence="11">Single-pass membrane protein</topology>
    </subcellularLocation>
</comment>
<feature type="compositionally biased region" description="Low complexity" evidence="12">
    <location>
        <begin position="26"/>
        <end position="42"/>
    </location>
</feature>
<dbReference type="GO" id="GO:0016763">
    <property type="term" value="F:pentosyltransferase activity"/>
    <property type="evidence" value="ECO:0007669"/>
    <property type="project" value="InterPro"/>
</dbReference>
<keyword evidence="15" id="KW-1185">Reference proteome</keyword>
<feature type="region of interest" description="Disordered" evidence="12">
    <location>
        <begin position="1"/>
        <end position="64"/>
    </location>
</feature>
<name>A0A1W6P0I0_9RHOB</name>
<evidence type="ECO:0000256" key="11">
    <source>
        <dbReference type="HAMAP-Rule" id="MF_00766"/>
    </source>
</evidence>
<evidence type="ECO:0000256" key="12">
    <source>
        <dbReference type="SAM" id="MobiDB-lite"/>
    </source>
</evidence>
<dbReference type="GO" id="GO:0071555">
    <property type="term" value="P:cell wall organization"/>
    <property type="evidence" value="ECO:0007669"/>
    <property type="project" value="UniProtKB-KW"/>
</dbReference>
<keyword evidence="4 11" id="KW-0808">Transferase</keyword>
<keyword evidence="1 11" id="KW-1003">Cell membrane</keyword>
<evidence type="ECO:0000256" key="10">
    <source>
        <dbReference type="ARBA" id="ARBA00023316"/>
    </source>
</evidence>
<evidence type="ECO:0000256" key="8">
    <source>
        <dbReference type="ARBA" id="ARBA00022989"/>
    </source>
</evidence>
<evidence type="ECO:0000259" key="13">
    <source>
        <dbReference type="Pfam" id="PF00912"/>
    </source>
</evidence>
<dbReference type="UniPathway" id="UPA00219"/>
<comment type="catalytic activity">
    <reaction evidence="11">
        <text>[GlcNAc-(1-&gt;4)-Mur2Ac(oyl-L-Ala-gamma-D-Glu-L-Lys-D-Ala-D-Ala)](n)-di-trans,octa-cis-undecaprenyl diphosphate + beta-D-GlcNAc-(1-&gt;4)-Mur2Ac(oyl-L-Ala-gamma-D-Glu-L-Lys-D-Ala-D-Ala)-di-trans,octa-cis-undecaprenyl diphosphate = [GlcNAc-(1-&gt;4)-Mur2Ac(oyl-L-Ala-gamma-D-Glu-L-Lys-D-Ala-D-Ala)](n+1)-di-trans,octa-cis-undecaprenyl diphosphate + di-trans,octa-cis-undecaprenyl diphosphate + H(+)</text>
        <dbReference type="Rhea" id="RHEA:23708"/>
        <dbReference type="Rhea" id="RHEA-COMP:9602"/>
        <dbReference type="Rhea" id="RHEA-COMP:9603"/>
        <dbReference type="ChEBI" id="CHEBI:15378"/>
        <dbReference type="ChEBI" id="CHEBI:58405"/>
        <dbReference type="ChEBI" id="CHEBI:60033"/>
        <dbReference type="ChEBI" id="CHEBI:78435"/>
        <dbReference type="EC" id="2.4.99.28"/>
    </reaction>
</comment>
<dbReference type="HAMAP" id="MF_00766">
    <property type="entry name" value="PGT_MtgA"/>
    <property type="match status" value="1"/>
</dbReference>
<dbReference type="GO" id="GO:0008955">
    <property type="term" value="F:peptidoglycan glycosyltransferase activity"/>
    <property type="evidence" value="ECO:0007669"/>
    <property type="project" value="UniProtKB-UniRule"/>
</dbReference>
<feature type="compositionally biased region" description="Basic residues" evidence="12">
    <location>
        <begin position="43"/>
        <end position="59"/>
    </location>
</feature>
<evidence type="ECO:0000313" key="14">
    <source>
        <dbReference type="EMBL" id="ARO15015.1"/>
    </source>
</evidence>
<evidence type="ECO:0000256" key="3">
    <source>
        <dbReference type="ARBA" id="ARBA00022676"/>
    </source>
</evidence>
<evidence type="ECO:0000256" key="6">
    <source>
        <dbReference type="ARBA" id="ARBA00022960"/>
    </source>
</evidence>
<dbReference type="Pfam" id="PF00912">
    <property type="entry name" value="Transgly"/>
    <property type="match status" value="1"/>
</dbReference>
<gene>
    <name evidence="11 14" type="primary">mtgA</name>
    <name evidence="14" type="ORF">BVG79_01671</name>
</gene>
<sequence length="287" mass="30764">MVDEPDAPPPHDTNDAPRPARRRSRTAAPAEGGSEKVAPVKKASAKKASPRKSGARKASKAPPRAGTWALRAAKAIGLAAAGLVVVFVALTMIFAVVRPPTTPYMLAESVRQGGVRHTWVPMDRIAPAMALSAVAAEDANFCRHWGLDLDAIRTAIDSRLGGASTISQQVVKNVFLWHGRNWARKSLEAVMTPVVELFWSKRRILEVYLNVAEFDTGVFGVEAAAQHYFGRSAADLTNRQAALLAAILPNPKERSPVDPSAFVNRRANAIADGAATIRGTARASCFM</sequence>
<dbReference type="InterPro" id="IPR001264">
    <property type="entry name" value="Glyco_trans_51"/>
</dbReference>
<feature type="domain" description="Glycosyl transferase family 51" evidence="13">
    <location>
        <begin position="114"/>
        <end position="272"/>
    </location>
</feature>
<dbReference type="STRING" id="92947.BVG79_01671"/>
<dbReference type="AlphaFoldDB" id="A0A1W6P0I0"/>
<dbReference type="EC" id="2.4.99.28" evidence="11"/>
<dbReference type="SUPFAM" id="SSF53955">
    <property type="entry name" value="Lysozyme-like"/>
    <property type="match status" value="1"/>
</dbReference>
<comment type="function">
    <text evidence="11">Peptidoglycan polymerase that catalyzes glycan chain elongation from lipid-linked precursors.</text>
</comment>
<dbReference type="Proteomes" id="UP000242447">
    <property type="component" value="Chromosome"/>
</dbReference>
<evidence type="ECO:0000313" key="15">
    <source>
        <dbReference type="Proteomes" id="UP000242447"/>
    </source>
</evidence>
<keyword evidence="2 11" id="KW-0997">Cell inner membrane</keyword>
<accession>A0A1W6P0I0</accession>
<dbReference type="InterPro" id="IPR023346">
    <property type="entry name" value="Lysozyme-like_dom_sf"/>
</dbReference>
<protein>
    <recommendedName>
        <fullName evidence="11">Biosynthetic peptidoglycan transglycosylase</fullName>
        <ecNumber evidence="11">2.4.99.28</ecNumber>
    </recommendedName>
    <alternativeName>
        <fullName evidence="11">Glycan polymerase</fullName>
    </alternativeName>
    <alternativeName>
        <fullName evidence="11">Peptidoglycan glycosyltransferase MtgA</fullName>
        <shortName evidence="11">PGT</shortName>
    </alternativeName>
</protein>
<feature type="transmembrane region" description="Helical" evidence="11">
    <location>
        <begin position="75"/>
        <end position="97"/>
    </location>
</feature>
<keyword evidence="10 11" id="KW-0961">Cell wall biogenesis/degradation</keyword>
<dbReference type="PANTHER" id="PTHR30400">
    <property type="entry name" value="MONOFUNCTIONAL BIOSYNTHETIC PEPTIDOGLYCAN TRANSGLYCOSYLASE"/>
    <property type="match status" value="1"/>
</dbReference>
<dbReference type="InterPro" id="IPR011812">
    <property type="entry name" value="Pep_trsgly"/>
</dbReference>
<comment type="pathway">
    <text evidence="11">Cell wall biogenesis; peptidoglycan biosynthesis.</text>
</comment>
<keyword evidence="6 11" id="KW-0133">Cell shape</keyword>
<dbReference type="GO" id="GO:0008360">
    <property type="term" value="P:regulation of cell shape"/>
    <property type="evidence" value="ECO:0007669"/>
    <property type="project" value="UniProtKB-KW"/>
</dbReference>
<keyword evidence="7 11" id="KW-0573">Peptidoglycan synthesis</keyword>
<keyword evidence="8 11" id="KW-1133">Transmembrane helix</keyword>
<keyword evidence="5 11" id="KW-0812">Transmembrane</keyword>
<dbReference type="OrthoDB" id="9766909at2"/>
<evidence type="ECO:0000256" key="4">
    <source>
        <dbReference type="ARBA" id="ARBA00022679"/>
    </source>
</evidence>
<evidence type="ECO:0000256" key="9">
    <source>
        <dbReference type="ARBA" id="ARBA00023136"/>
    </source>
</evidence>
<evidence type="ECO:0000256" key="5">
    <source>
        <dbReference type="ARBA" id="ARBA00022692"/>
    </source>
</evidence>
<dbReference type="GO" id="GO:0009274">
    <property type="term" value="C:peptidoglycan-based cell wall"/>
    <property type="evidence" value="ECO:0007669"/>
    <property type="project" value="InterPro"/>
</dbReference>
<reference evidence="14 15" key="1">
    <citation type="submission" date="2017-02" db="EMBL/GenBank/DDBJ databases">
        <title>Ketogulonicigenium robustum SPU B003 Genome sequencing and assembly.</title>
        <authorList>
            <person name="Li Y."/>
            <person name="Liu L."/>
            <person name="Wang C."/>
            <person name="Zhang M."/>
            <person name="Zhang T."/>
            <person name="Zhang Y."/>
        </authorList>
    </citation>
    <scope>NUCLEOTIDE SEQUENCE [LARGE SCALE GENOMIC DNA]</scope>
    <source>
        <strain evidence="14 15">SPU_B003</strain>
    </source>
</reference>
<evidence type="ECO:0000256" key="1">
    <source>
        <dbReference type="ARBA" id="ARBA00022475"/>
    </source>
</evidence>
<comment type="similarity">
    <text evidence="11">Belongs to the glycosyltransferase 51 family.</text>
</comment>
<dbReference type="GO" id="GO:0005886">
    <property type="term" value="C:plasma membrane"/>
    <property type="evidence" value="ECO:0007669"/>
    <property type="project" value="UniProtKB-SubCell"/>
</dbReference>
<dbReference type="GO" id="GO:0009252">
    <property type="term" value="P:peptidoglycan biosynthetic process"/>
    <property type="evidence" value="ECO:0007669"/>
    <property type="project" value="UniProtKB-UniRule"/>
</dbReference>
<keyword evidence="9 11" id="KW-0472">Membrane</keyword>
<dbReference type="InterPro" id="IPR036950">
    <property type="entry name" value="PBP_transglycosylase"/>
</dbReference>
<dbReference type="PANTHER" id="PTHR30400:SF0">
    <property type="entry name" value="BIOSYNTHETIC PEPTIDOGLYCAN TRANSGLYCOSYLASE"/>
    <property type="match status" value="1"/>
</dbReference>
<keyword evidence="3 11" id="KW-0328">Glycosyltransferase</keyword>
<organism evidence="14 15">
    <name type="scientific">Ketogulonicigenium robustum</name>
    <dbReference type="NCBI Taxonomy" id="92947"/>
    <lineage>
        <taxon>Bacteria</taxon>
        <taxon>Pseudomonadati</taxon>
        <taxon>Pseudomonadota</taxon>
        <taxon>Alphaproteobacteria</taxon>
        <taxon>Rhodobacterales</taxon>
        <taxon>Roseobacteraceae</taxon>
        <taxon>Ketogulonicigenium</taxon>
    </lineage>
</organism>
<dbReference type="Gene3D" id="1.10.3810.10">
    <property type="entry name" value="Biosynthetic peptidoglycan transglycosylase-like"/>
    <property type="match status" value="1"/>
</dbReference>
<evidence type="ECO:0000256" key="2">
    <source>
        <dbReference type="ARBA" id="ARBA00022519"/>
    </source>
</evidence>
<dbReference type="NCBIfam" id="TIGR02070">
    <property type="entry name" value="mono_pep_trsgly"/>
    <property type="match status" value="1"/>
</dbReference>
<evidence type="ECO:0000256" key="7">
    <source>
        <dbReference type="ARBA" id="ARBA00022984"/>
    </source>
</evidence>